<name>A0A5J4WQN5_9EUKA</name>
<protein>
    <submittedName>
        <fullName evidence="1">Uncharacterized protein</fullName>
    </submittedName>
</protein>
<dbReference type="Proteomes" id="UP000324800">
    <property type="component" value="Unassembled WGS sequence"/>
</dbReference>
<reference evidence="1 2" key="1">
    <citation type="submission" date="2019-03" db="EMBL/GenBank/DDBJ databases">
        <title>Single cell metagenomics reveals metabolic interactions within the superorganism composed of flagellate Streblomastix strix and complex community of Bacteroidetes bacteria on its surface.</title>
        <authorList>
            <person name="Treitli S.C."/>
            <person name="Kolisko M."/>
            <person name="Husnik F."/>
            <person name="Keeling P."/>
            <person name="Hampl V."/>
        </authorList>
    </citation>
    <scope>NUCLEOTIDE SEQUENCE [LARGE SCALE GENOMIC DNA]</scope>
    <source>
        <strain evidence="1">ST1C</strain>
    </source>
</reference>
<evidence type="ECO:0000313" key="2">
    <source>
        <dbReference type="Proteomes" id="UP000324800"/>
    </source>
</evidence>
<gene>
    <name evidence="1" type="ORF">EZS28_007402</name>
</gene>
<proteinExistence type="predicted"/>
<dbReference type="AlphaFoldDB" id="A0A5J4WQN5"/>
<accession>A0A5J4WQN5</accession>
<comment type="caution">
    <text evidence="1">The sequence shown here is derived from an EMBL/GenBank/DDBJ whole genome shotgun (WGS) entry which is preliminary data.</text>
</comment>
<dbReference type="EMBL" id="SNRW01001268">
    <property type="protein sequence ID" value="KAA6397073.1"/>
    <property type="molecule type" value="Genomic_DNA"/>
</dbReference>
<sequence length="208" mass="23060">MRQSSRITKSSLDFEYEQPFHFTPRFFSWISFEKTKANTKTIADDQRSAVSGCKESTQMIVEQKKKQSVEVPRATVQVAMPHNKRGGNEVPNGDNIQKSGSFIMNIKLFANLVSSMSSIKKDKNENTGDDLHIDLFSAPPPPKPVQNALQQLYPQYSLSPSQLNTAQQTVAIRTQPFQVPFGNAPQPIAGQNANASKNILSLFGAPPH</sequence>
<organism evidence="1 2">
    <name type="scientific">Streblomastix strix</name>
    <dbReference type="NCBI Taxonomy" id="222440"/>
    <lineage>
        <taxon>Eukaryota</taxon>
        <taxon>Metamonada</taxon>
        <taxon>Preaxostyla</taxon>
        <taxon>Oxymonadida</taxon>
        <taxon>Streblomastigidae</taxon>
        <taxon>Streblomastix</taxon>
    </lineage>
</organism>
<evidence type="ECO:0000313" key="1">
    <source>
        <dbReference type="EMBL" id="KAA6397073.1"/>
    </source>
</evidence>